<feature type="compositionally biased region" description="Polar residues" evidence="1">
    <location>
        <begin position="76"/>
        <end position="99"/>
    </location>
</feature>
<feature type="chain" id="PRO_5041281606" evidence="2">
    <location>
        <begin position="25"/>
        <end position="160"/>
    </location>
</feature>
<organism evidence="3 4">
    <name type="scientific">Effrenium voratum</name>
    <dbReference type="NCBI Taxonomy" id="2562239"/>
    <lineage>
        <taxon>Eukaryota</taxon>
        <taxon>Sar</taxon>
        <taxon>Alveolata</taxon>
        <taxon>Dinophyceae</taxon>
        <taxon>Suessiales</taxon>
        <taxon>Symbiodiniaceae</taxon>
        <taxon>Effrenium</taxon>
    </lineage>
</organism>
<evidence type="ECO:0000313" key="4">
    <source>
        <dbReference type="Proteomes" id="UP001178507"/>
    </source>
</evidence>
<evidence type="ECO:0000313" key="3">
    <source>
        <dbReference type="EMBL" id="CAJ1400493.1"/>
    </source>
</evidence>
<feature type="compositionally biased region" description="Low complexity" evidence="1">
    <location>
        <begin position="63"/>
        <end position="74"/>
    </location>
</feature>
<evidence type="ECO:0000256" key="2">
    <source>
        <dbReference type="SAM" id="SignalP"/>
    </source>
</evidence>
<keyword evidence="2" id="KW-0732">Signal</keyword>
<protein>
    <submittedName>
        <fullName evidence="3">Uncharacterized protein</fullName>
    </submittedName>
</protein>
<sequence>MTARVSRWAFGILSVACALAYVSAVLPSSKFLAKDELRMAGNLTLASNLTLESAPGAEASEVANPSPAAAPLAPVETSQVATSPTAAQAPSVDTEQGLPQGSHMPNVRTGAGLRLALLLVGAARTLVYPMVCENIKSRLVELQRPEGHPTWKETLATSMS</sequence>
<dbReference type="AlphaFoldDB" id="A0AA36NFT2"/>
<comment type="caution">
    <text evidence="3">The sequence shown here is derived from an EMBL/GenBank/DDBJ whole genome shotgun (WGS) entry which is preliminary data.</text>
</comment>
<proteinExistence type="predicted"/>
<accession>A0AA36NFT2</accession>
<reference evidence="3" key="1">
    <citation type="submission" date="2023-08" db="EMBL/GenBank/DDBJ databases">
        <authorList>
            <person name="Chen Y."/>
            <person name="Shah S."/>
            <person name="Dougan E. K."/>
            <person name="Thang M."/>
            <person name="Chan C."/>
        </authorList>
    </citation>
    <scope>NUCLEOTIDE SEQUENCE</scope>
</reference>
<feature type="signal peptide" evidence="2">
    <location>
        <begin position="1"/>
        <end position="24"/>
    </location>
</feature>
<name>A0AA36NFT2_9DINO</name>
<dbReference type="EMBL" id="CAUJNA010003372">
    <property type="protein sequence ID" value="CAJ1400493.1"/>
    <property type="molecule type" value="Genomic_DNA"/>
</dbReference>
<gene>
    <name evidence="3" type="ORF">EVOR1521_LOCUS23819</name>
</gene>
<keyword evidence="4" id="KW-1185">Reference proteome</keyword>
<feature type="region of interest" description="Disordered" evidence="1">
    <location>
        <begin position="57"/>
        <end position="105"/>
    </location>
</feature>
<evidence type="ECO:0000256" key="1">
    <source>
        <dbReference type="SAM" id="MobiDB-lite"/>
    </source>
</evidence>
<dbReference type="Proteomes" id="UP001178507">
    <property type="component" value="Unassembled WGS sequence"/>
</dbReference>